<dbReference type="STRING" id="27349.A0A0L6UJQ9"/>
<gene>
    <name evidence="1" type="ORF">VP01_5416g1</name>
</gene>
<proteinExistence type="predicted"/>
<dbReference type="EMBL" id="LAVV01010627">
    <property type="protein sequence ID" value="KNZ48781.1"/>
    <property type="molecule type" value="Genomic_DNA"/>
</dbReference>
<reference evidence="1 2" key="1">
    <citation type="submission" date="2015-08" db="EMBL/GenBank/DDBJ databases">
        <title>Next Generation Sequencing and Analysis of the Genome of Puccinia sorghi L Schw, the Causal Agent of Maize Common Rust.</title>
        <authorList>
            <person name="Rochi L."/>
            <person name="Burguener G."/>
            <person name="Darino M."/>
            <person name="Turjanski A."/>
            <person name="Kreff E."/>
            <person name="Dieguez M.J."/>
            <person name="Sacco F."/>
        </authorList>
    </citation>
    <scope>NUCLEOTIDE SEQUENCE [LARGE SCALE GENOMIC DNA]</scope>
    <source>
        <strain evidence="1 2">RO10H11247</strain>
    </source>
</reference>
<name>A0A0L6UJQ9_9BASI</name>
<evidence type="ECO:0000313" key="2">
    <source>
        <dbReference type="Proteomes" id="UP000037035"/>
    </source>
</evidence>
<protein>
    <submittedName>
        <fullName evidence="1">Uncharacterized protein</fullName>
    </submittedName>
</protein>
<evidence type="ECO:0000313" key="1">
    <source>
        <dbReference type="EMBL" id="KNZ48781.1"/>
    </source>
</evidence>
<dbReference type="AlphaFoldDB" id="A0A0L6UJQ9"/>
<keyword evidence="2" id="KW-1185">Reference proteome</keyword>
<sequence length="233" mass="26768">MENIACVIQCTHIVNSSFIKIINWKTLMDIYQKYNNTSVKNFKDLAIHPNHHSALNILDQLKLKGPLGEVVEFTIQKLEVTNSLAKLFLNEEKDDTALTRGRAVIVDELLYNRLLDFFLKVTSSSLPPLGASSPTRLFDPAARINFSIVCCSSRYMGILDTVLFMNLCTSIYQLIRRILYFKLGESKINFAKAWGEGYQYFFICYIRRMPKQYIIEKKRGSILLLGFWTSSLG</sequence>
<dbReference type="Proteomes" id="UP000037035">
    <property type="component" value="Unassembled WGS sequence"/>
</dbReference>
<comment type="caution">
    <text evidence="1">The sequence shown here is derived from an EMBL/GenBank/DDBJ whole genome shotgun (WGS) entry which is preliminary data.</text>
</comment>
<organism evidence="1 2">
    <name type="scientific">Puccinia sorghi</name>
    <dbReference type="NCBI Taxonomy" id="27349"/>
    <lineage>
        <taxon>Eukaryota</taxon>
        <taxon>Fungi</taxon>
        <taxon>Dikarya</taxon>
        <taxon>Basidiomycota</taxon>
        <taxon>Pucciniomycotina</taxon>
        <taxon>Pucciniomycetes</taxon>
        <taxon>Pucciniales</taxon>
        <taxon>Pucciniaceae</taxon>
        <taxon>Puccinia</taxon>
    </lineage>
</organism>
<accession>A0A0L6UJQ9</accession>
<dbReference type="VEuPathDB" id="FungiDB:VP01_5416g1"/>